<evidence type="ECO:0000313" key="1">
    <source>
        <dbReference type="EMBL" id="MBN7824768.1"/>
    </source>
</evidence>
<dbReference type="Proteomes" id="UP000664654">
    <property type="component" value="Unassembled WGS sequence"/>
</dbReference>
<sequence>MPKPQPPKAPEPVTLETNHLELAVLKLMVRVALNHLDEVPERAQNLARKIGQDLQVDPNQS</sequence>
<comment type="caution">
    <text evidence="1">The sequence shown here is derived from an EMBL/GenBank/DDBJ whole genome shotgun (WGS) entry which is preliminary data.</text>
</comment>
<accession>A0A939DLN9</accession>
<name>A0A939DLN9_9ALTE</name>
<gene>
    <name evidence="1" type="ORF">J0A66_05960</name>
</gene>
<keyword evidence="2" id="KW-1185">Reference proteome</keyword>
<organism evidence="1 2">
    <name type="scientific">Bowmanella dokdonensis</name>
    <dbReference type="NCBI Taxonomy" id="751969"/>
    <lineage>
        <taxon>Bacteria</taxon>
        <taxon>Pseudomonadati</taxon>
        <taxon>Pseudomonadota</taxon>
        <taxon>Gammaproteobacteria</taxon>
        <taxon>Alteromonadales</taxon>
        <taxon>Alteromonadaceae</taxon>
        <taxon>Bowmanella</taxon>
    </lineage>
</organism>
<proteinExistence type="predicted"/>
<dbReference type="RefSeq" id="WP_206572891.1">
    <property type="nucleotide sequence ID" value="NZ_JAFKCV010000003.1"/>
</dbReference>
<evidence type="ECO:0000313" key="2">
    <source>
        <dbReference type="Proteomes" id="UP000664654"/>
    </source>
</evidence>
<dbReference type="EMBL" id="JAFKCV010000003">
    <property type="protein sequence ID" value="MBN7824768.1"/>
    <property type="molecule type" value="Genomic_DNA"/>
</dbReference>
<reference evidence="1" key="1">
    <citation type="submission" date="2021-03" db="EMBL/GenBank/DDBJ databases">
        <title>novel species isolated from a fishpond in China.</title>
        <authorList>
            <person name="Lu H."/>
            <person name="Cai Z."/>
        </authorList>
    </citation>
    <scope>NUCLEOTIDE SEQUENCE</scope>
    <source>
        <strain evidence="1">JCM 30855</strain>
    </source>
</reference>
<protein>
    <submittedName>
        <fullName evidence="1">Uncharacterized protein</fullName>
    </submittedName>
</protein>
<dbReference type="AlphaFoldDB" id="A0A939DLN9"/>